<dbReference type="AlphaFoldDB" id="A0AAW0WX64"/>
<reference evidence="2 3" key="1">
    <citation type="journal article" date="2024" name="BMC Genomics">
        <title>Genome assembly of redclaw crayfish (Cherax quadricarinatus) provides insights into its immune adaptation and hypoxia tolerance.</title>
        <authorList>
            <person name="Liu Z."/>
            <person name="Zheng J."/>
            <person name="Li H."/>
            <person name="Fang K."/>
            <person name="Wang S."/>
            <person name="He J."/>
            <person name="Zhou D."/>
            <person name="Weng S."/>
            <person name="Chi M."/>
            <person name="Gu Z."/>
            <person name="He J."/>
            <person name="Li F."/>
            <person name="Wang M."/>
        </authorList>
    </citation>
    <scope>NUCLEOTIDE SEQUENCE [LARGE SCALE GENOMIC DNA]</scope>
    <source>
        <strain evidence="2">ZL_2023a</strain>
    </source>
</reference>
<keyword evidence="1" id="KW-0472">Membrane</keyword>
<gene>
    <name evidence="2" type="ORF">OTU49_007152</name>
</gene>
<evidence type="ECO:0000256" key="1">
    <source>
        <dbReference type="SAM" id="Phobius"/>
    </source>
</evidence>
<protein>
    <submittedName>
        <fullName evidence="2">Uncharacterized protein</fullName>
    </submittedName>
</protein>
<sequence>MSLNDPCVAVLCVSWTVVVLYRHMVFCCNIAVLSVFPQWDSPLLVVQILKLQLNLATSVMDGRSLLKHFEALDFNKSDNLVLSCFVSVGLLYLFNISMRMWAVLFIETMWNTLTSDVV</sequence>
<organism evidence="2 3">
    <name type="scientific">Cherax quadricarinatus</name>
    <name type="common">Australian red claw crayfish</name>
    <dbReference type="NCBI Taxonomy" id="27406"/>
    <lineage>
        <taxon>Eukaryota</taxon>
        <taxon>Metazoa</taxon>
        <taxon>Ecdysozoa</taxon>
        <taxon>Arthropoda</taxon>
        <taxon>Crustacea</taxon>
        <taxon>Multicrustacea</taxon>
        <taxon>Malacostraca</taxon>
        <taxon>Eumalacostraca</taxon>
        <taxon>Eucarida</taxon>
        <taxon>Decapoda</taxon>
        <taxon>Pleocyemata</taxon>
        <taxon>Astacidea</taxon>
        <taxon>Parastacoidea</taxon>
        <taxon>Parastacidae</taxon>
        <taxon>Cherax</taxon>
    </lineage>
</organism>
<keyword evidence="3" id="KW-1185">Reference proteome</keyword>
<evidence type="ECO:0000313" key="2">
    <source>
        <dbReference type="EMBL" id="KAK8732040.1"/>
    </source>
</evidence>
<keyword evidence="1" id="KW-0812">Transmembrane</keyword>
<proteinExistence type="predicted"/>
<accession>A0AAW0WX64</accession>
<feature type="transmembrane region" description="Helical" evidence="1">
    <location>
        <begin position="7"/>
        <end position="36"/>
    </location>
</feature>
<comment type="caution">
    <text evidence="2">The sequence shown here is derived from an EMBL/GenBank/DDBJ whole genome shotgun (WGS) entry which is preliminary data.</text>
</comment>
<keyword evidence="1" id="KW-1133">Transmembrane helix</keyword>
<name>A0AAW0WX64_CHEQU</name>
<evidence type="ECO:0000313" key="3">
    <source>
        <dbReference type="Proteomes" id="UP001445076"/>
    </source>
</evidence>
<dbReference type="Proteomes" id="UP001445076">
    <property type="component" value="Unassembled WGS sequence"/>
</dbReference>
<feature type="transmembrane region" description="Helical" evidence="1">
    <location>
        <begin position="80"/>
        <end position="106"/>
    </location>
</feature>
<dbReference type="EMBL" id="JARKIK010000058">
    <property type="protein sequence ID" value="KAK8732040.1"/>
    <property type="molecule type" value="Genomic_DNA"/>
</dbReference>